<keyword evidence="2 6" id="KW-0032">Aminotransferase</keyword>
<keyword evidence="3" id="KW-0808">Transferase</keyword>
<proteinExistence type="inferred from homology"/>
<dbReference type="Gene3D" id="3.40.640.10">
    <property type="entry name" value="Type I PLP-dependent aspartate aminotransferase-like (Major domain)"/>
    <property type="match status" value="1"/>
</dbReference>
<dbReference type="InterPro" id="IPR015422">
    <property type="entry name" value="PyrdxlP-dep_Trfase_small"/>
</dbReference>
<accession>A0A7V0Q5R4</accession>
<sequence>MDTNKGFEFPLIRTEIPGPESRILSKKLKEVESPNITYVSGDFPVFIKKTYMMNVWDVDDNRYIDMTSMFGVSAVGHTNSLILDILKNAEIINGMGDVLPTASKVKLLGKLRKIMGGGYKGILGQNGADAVEAAMKTALLYTGRHRIIAFKGGYHGLSYGALNLTWSKKFKLPFKKQMPVITKFFEYPRDDIEGDFVLEKIDAYLSRLSPEKRPGLIFVELIQARGGVRVAPYRFIQGLKEIADRYDILLGFDEIYTGLGRTGKMFAFEYYGVKPDIITLGKALSSSFPVSVCLATDKIMEAWPESQGEAIHTSTFLGHPLICEVAASVLDQIKKDKLYERAERIGRLLMGELKELELEFPGVIKEVRGKGLLIGIEFRTKGMGFESMKYLLKKGFITLPAGENAEVLEITPPLVITEDIAMFFIQQLRRVIKDELT</sequence>
<dbReference type="SUPFAM" id="SSF53383">
    <property type="entry name" value="PLP-dependent transferases"/>
    <property type="match status" value="1"/>
</dbReference>
<dbReference type="InterPro" id="IPR015421">
    <property type="entry name" value="PyrdxlP-dep_Trfase_major"/>
</dbReference>
<evidence type="ECO:0000256" key="5">
    <source>
        <dbReference type="RuleBase" id="RU003560"/>
    </source>
</evidence>
<evidence type="ECO:0000256" key="1">
    <source>
        <dbReference type="ARBA" id="ARBA00001933"/>
    </source>
</evidence>
<dbReference type="GO" id="GO:0030170">
    <property type="term" value="F:pyridoxal phosphate binding"/>
    <property type="evidence" value="ECO:0007669"/>
    <property type="project" value="InterPro"/>
</dbReference>
<dbReference type="Pfam" id="PF00202">
    <property type="entry name" value="Aminotran_3"/>
    <property type="match status" value="1"/>
</dbReference>
<comment type="cofactor">
    <cofactor evidence="1">
        <name>pyridoxal 5'-phosphate</name>
        <dbReference type="ChEBI" id="CHEBI:597326"/>
    </cofactor>
</comment>
<reference evidence="6" key="1">
    <citation type="journal article" date="2020" name="mSystems">
        <title>Genome- and Community-Level Interaction Insights into Carbon Utilization and Element Cycling Functions of Hydrothermarchaeota in Hydrothermal Sediment.</title>
        <authorList>
            <person name="Zhou Z."/>
            <person name="Liu Y."/>
            <person name="Xu W."/>
            <person name="Pan J."/>
            <person name="Luo Z.H."/>
            <person name="Li M."/>
        </authorList>
    </citation>
    <scope>NUCLEOTIDE SEQUENCE [LARGE SCALE GENOMIC DNA]</scope>
    <source>
        <strain evidence="6">HyVt-28</strain>
    </source>
</reference>
<dbReference type="PANTHER" id="PTHR11986">
    <property type="entry name" value="AMINOTRANSFERASE CLASS III"/>
    <property type="match status" value="1"/>
</dbReference>
<comment type="similarity">
    <text evidence="5">Belongs to the class-III pyridoxal-phosphate-dependent aminotransferase family.</text>
</comment>
<dbReference type="CDD" id="cd00610">
    <property type="entry name" value="OAT_like"/>
    <property type="match status" value="1"/>
</dbReference>
<dbReference type="Proteomes" id="UP000886381">
    <property type="component" value="Unassembled WGS sequence"/>
</dbReference>
<evidence type="ECO:0000313" key="6">
    <source>
        <dbReference type="EMBL" id="HDL60279.1"/>
    </source>
</evidence>
<dbReference type="PANTHER" id="PTHR11986:SF79">
    <property type="entry name" value="ACETYLORNITHINE AMINOTRANSFERASE, MITOCHONDRIAL"/>
    <property type="match status" value="1"/>
</dbReference>
<dbReference type="GO" id="GO:0008483">
    <property type="term" value="F:transaminase activity"/>
    <property type="evidence" value="ECO:0007669"/>
    <property type="project" value="UniProtKB-KW"/>
</dbReference>
<dbReference type="InterPro" id="IPR005814">
    <property type="entry name" value="Aminotrans_3"/>
</dbReference>
<dbReference type="Gene3D" id="3.90.1150.10">
    <property type="entry name" value="Aspartate Aminotransferase, domain 1"/>
    <property type="match status" value="1"/>
</dbReference>
<name>A0A7V0Q5R4_UNCW3</name>
<evidence type="ECO:0000256" key="3">
    <source>
        <dbReference type="ARBA" id="ARBA00022679"/>
    </source>
</evidence>
<dbReference type="GO" id="GO:0042802">
    <property type="term" value="F:identical protein binding"/>
    <property type="evidence" value="ECO:0007669"/>
    <property type="project" value="TreeGrafter"/>
</dbReference>
<protein>
    <submittedName>
        <fullName evidence="6">Aspartate aminotransferase family protein</fullName>
    </submittedName>
</protein>
<dbReference type="PIRSF" id="PIRSF000521">
    <property type="entry name" value="Transaminase_4ab_Lys_Orn"/>
    <property type="match status" value="1"/>
</dbReference>
<dbReference type="InterPro" id="IPR015424">
    <property type="entry name" value="PyrdxlP-dep_Trfase"/>
</dbReference>
<gene>
    <name evidence="6" type="ORF">ENH14_02365</name>
</gene>
<dbReference type="InterPro" id="IPR050103">
    <property type="entry name" value="Class-III_PLP-dep_AT"/>
</dbReference>
<evidence type="ECO:0000256" key="4">
    <source>
        <dbReference type="ARBA" id="ARBA00022898"/>
    </source>
</evidence>
<keyword evidence="4 5" id="KW-0663">Pyridoxal phosphate</keyword>
<dbReference type="EMBL" id="DRDR01000100">
    <property type="protein sequence ID" value="HDL60279.1"/>
    <property type="molecule type" value="Genomic_DNA"/>
</dbReference>
<organism evidence="6">
    <name type="scientific">candidate division WOR-3 bacterium</name>
    <dbReference type="NCBI Taxonomy" id="2052148"/>
    <lineage>
        <taxon>Bacteria</taxon>
        <taxon>Bacteria division WOR-3</taxon>
    </lineage>
</organism>
<dbReference type="AlphaFoldDB" id="A0A7V0Q5R4"/>
<comment type="caution">
    <text evidence="6">The sequence shown here is derived from an EMBL/GenBank/DDBJ whole genome shotgun (WGS) entry which is preliminary data.</text>
</comment>
<evidence type="ECO:0000256" key="2">
    <source>
        <dbReference type="ARBA" id="ARBA00022576"/>
    </source>
</evidence>